<proteinExistence type="predicted"/>
<feature type="transmembrane region" description="Helical" evidence="1">
    <location>
        <begin position="109"/>
        <end position="133"/>
    </location>
</feature>
<dbReference type="EMBL" id="QQTP01000006">
    <property type="protein sequence ID" value="RDJ24737.1"/>
    <property type="molecule type" value="Genomic_DNA"/>
</dbReference>
<keyword evidence="1" id="KW-0812">Transmembrane</keyword>
<comment type="caution">
    <text evidence="3">The sequence shown here is derived from an EMBL/GenBank/DDBJ whole genome shotgun (WGS) entry which is preliminary data.</text>
</comment>
<feature type="transmembrane region" description="Helical" evidence="1">
    <location>
        <begin position="321"/>
        <end position="341"/>
    </location>
</feature>
<feature type="transmembrane region" description="Helical" evidence="1">
    <location>
        <begin position="145"/>
        <end position="163"/>
    </location>
</feature>
<evidence type="ECO:0000256" key="1">
    <source>
        <dbReference type="SAM" id="Phobius"/>
    </source>
</evidence>
<gene>
    <name evidence="3" type="ORF">DWE98_13795</name>
</gene>
<organism evidence="3 4">
    <name type="scientific">Bosea caraganae</name>
    <dbReference type="NCBI Taxonomy" id="2763117"/>
    <lineage>
        <taxon>Bacteria</taxon>
        <taxon>Pseudomonadati</taxon>
        <taxon>Pseudomonadota</taxon>
        <taxon>Alphaproteobacteria</taxon>
        <taxon>Hyphomicrobiales</taxon>
        <taxon>Boseaceae</taxon>
        <taxon>Bosea</taxon>
    </lineage>
</organism>
<dbReference type="PANTHER" id="PTHR35342">
    <property type="entry name" value="TRICARBOXYLIC TRANSPORT PROTEIN"/>
    <property type="match status" value="1"/>
</dbReference>
<evidence type="ECO:0000259" key="2">
    <source>
        <dbReference type="Pfam" id="PF01970"/>
    </source>
</evidence>
<feature type="transmembrane region" description="Helical" evidence="1">
    <location>
        <begin position="258"/>
        <end position="281"/>
    </location>
</feature>
<feature type="transmembrane region" description="Helical" evidence="1">
    <location>
        <begin position="169"/>
        <end position="187"/>
    </location>
</feature>
<accession>A0A370L6H2</accession>
<protein>
    <submittedName>
        <fullName evidence="3">Tripartite tricarboxylate transporter permease</fullName>
    </submittedName>
</protein>
<keyword evidence="1" id="KW-1133">Transmembrane helix</keyword>
<feature type="transmembrane region" description="Helical" evidence="1">
    <location>
        <begin position="20"/>
        <end position="49"/>
    </location>
</feature>
<evidence type="ECO:0000313" key="3">
    <source>
        <dbReference type="EMBL" id="RDJ24737.1"/>
    </source>
</evidence>
<dbReference type="PANTHER" id="PTHR35342:SF5">
    <property type="entry name" value="TRICARBOXYLIC TRANSPORT PROTEIN"/>
    <property type="match status" value="1"/>
</dbReference>
<feature type="domain" description="DUF112" evidence="2">
    <location>
        <begin position="20"/>
        <end position="438"/>
    </location>
</feature>
<feature type="transmembrane region" description="Helical" evidence="1">
    <location>
        <begin position="470"/>
        <end position="490"/>
    </location>
</feature>
<feature type="transmembrane region" description="Helical" evidence="1">
    <location>
        <begin position="61"/>
        <end position="82"/>
    </location>
</feature>
<feature type="transmembrane region" description="Helical" evidence="1">
    <location>
        <begin position="353"/>
        <end position="374"/>
    </location>
</feature>
<dbReference type="InterPro" id="IPR002823">
    <property type="entry name" value="DUF112_TM"/>
</dbReference>
<dbReference type="Pfam" id="PF01970">
    <property type="entry name" value="TctA"/>
    <property type="match status" value="1"/>
</dbReference>
<name>A0A370L6H2_9HYPH</name>
<sequence length="502" mass="52436">MDLFSNLELGVATMLKPMNILFCFVGAFLGTAVGVLPGVGPLATIAMLLPITFKVSPEASIIMLAGIYYGAQYGGSTTAILINLPGEASSAVTAIDGYQMARQGRAGTALSIAAIGSFIAGTVATVLIALFAIPLSMLALSFGPVEYFALMTLGLVASITLANGSLVNALAMILCGLLLGTVGTDIYTGSARFTLGLDGLADGIPIVAFGAGIYGISEILTGLEEELTKPAEVAQISSMIPSREDMQTALPPIARGTILGSVLGVLPGGGPLLASFGSYALEKRVSKHPERFGKGAIEAVAGPEAANNAGAQTSFVPMLTLGIPSNPIMALMMGALIIQGVTPGPDFMNTHPALFWGVIASMWMGNLMLLVLNLPMIGLWVRLLRIPQRALFPAIIAFASVGVYSVNTNPFDLVVMVAFGFVGYLMTKLRCEPAPLLLGFVLGPMIEEYFRRAMTISQGDPMIIVQKPIAAAMLALAAVMFVVALMPTIARKRDEIFVEDAK</sequence>
<dbReference type="RefSeq" id="WP_114829833.1">
    <property type="nucleotide sequence ID" value="NZ_QQTO01000033.1"/>
</dbReference>
<dbReference type="Proteomes" id="UP000255207">
    <property type="component" value="Unassembled WGS sequence"/>
</dbReference>
<keyword evidence="1" id="KW-0472">Membrane</keyword>
<dbReference type="OrthoDB" id="7323395at2"/>
<keyword evidence="4" id="KW-1185">Reference proteome</keyword>
<evidence type="ECO:0000313" key="4">
    <source>
        <dbReference type="Proteomes" id="UP000255207"/>
    </source>
</evidence>
<dbReference type="AlphaFoldDB" id="A0A370L6H2"/>
<reference evidence="4" key="1">
    <citation type="submission" date="2018-07" db="EMBL/GenBank/DDBJ databases">
        <authorList>
            <person name="Safronova V.I."/>
            <person name="Chirak E.R."/>
            <person name="Sazanova A.L."/>
        </authorList>
    </citation>
    <scope>NUCLEOTIDE SEQUENCE [LARGE SCALE GENOMIC DNA]</scope>
    <source>
        <strain evidence="4">RCAM04685</strain>
    </source>
</reference>